<dbReference type="Proteomes" id="UP000738431">
    <property type="component" value="Chromosome"/>
</dbReference>
<feature type="region of interest" description="Disordered" evidence="1">
    <location>
        <begin position="239"/>
        <end position="261"/>
    </location>
</feature>
<dbReference type="RefSeq" id="WP_221028757.1">
    <property type="nucleotide sequence ID" value="NZ_CP139781.1"/>
</dbReference>
<organism evidence="2 3">
    <name type="scientific">Actomonas aquatica</name>
    <dbReference type="NCBI Taxonomy" id="2866162"/>
    <lineage>
        <taxon>Bacteria</taxon>
        <taxon>Pseudomonadati</taxon>
        <taxon>Verrucomicrobiota</taxon>
        <taxon>Opitutia</taxon>
        <taxon>Opitutales</taxon>
        <taxon>Opitutaceae</taxon>
        <taxon>Actomonas</taxon>
    </lineage>
</organism>
<accession>A0ABZ1CD37</accession>
<reference evidence="2 3" key="1">
    <citation type="submission" date="2021-08" db="EMBL/GenBank/DDBJ databases">
        <authorList>
            <person name="Zhang D."/>
            <person name="Zhang A."/>
            <person name="Wang L."/>
        </authorList>
    </citation>
    <scope>NUCLEOTIDE SEQUENCE [LARGE SCALE GENOMIC DNA]</scope>
    <source>
        <strain evidence="2 3">WL0086</strain>
    </source>
</reference>
<protein>
    <recommendedName>
        <fullName evidence="4">Anti sigma-E protein RseA N-terminal domain-containing protein</fullName>
    </recommendedName>
</protein>
<dbReference type="EMBL" id="CP139781">
    <property type="protein sequence ID" value="WRQ88215.1"/>
    <property type="molecule type" value="Genomic_DNA"/>
</dbReference>
<evidence type="ECO:0000313" key="2">
    <source>
        <dbReference type="EMBL" id="WRQ88215.1"/>
    </source>
</evidence>
<gene>
    <name evidence="2" type="ORF">K1X11_002275</name>
</gene>
<keyword evidence="3" id="KW-1185">Reference proteome</keyword>
<evidence type="ECO:0008006" key="4">
    <source>
        <dbReference type="Google" id="ProtNLM"/>
    </source>
</evidence>
<reference evidence="2 3" key="2">
    <citation type="submission" date="2023-12" db="EMBL/GenBank/DDBJ databases">
        <title>Description of an unclassified Opitutus bacterium of Verrucomicrobiota.</title>
        <authorList>
            <person name="Zhang D.-F."/>
        </authorList>
    </citation>
    <scope>NUCLEOTIDE SEQUENCE [LARGE SCALE GENOMIC DNA]</scope>
    <source>
        <strain evidence="2 3">WL0086</strain>
    </source>
</reference>
<evidence type="ECO:0000313" key="3">
    <source>
        <dbReference type="Proteomes" id="UP000738431"/>
    </source>
</evidence>
<evidence type="ECO:0000256" key="1">
    <source>
        <dbReference type="SAM" id="MobiDB-lite"/>
    </source>
</evidence>
<proteinExistence type="predicted"/>
<sequence length="261" mass="28331">MNDERFIELLNLYIDRELAGPEIQEIEEAIAADPQRQRIYAQYCKIERACEHLLVSEARTAPKPKIDAIIAAAQQPEEEAEVLDFPAEAPRAPQTEVVVRRQSRSSWGWGALSGMAAAVAAFAVYTGTVQTAQNDGVSPVEAAAPSMASAPATAPVGIDDSAAPAFAANDNSDYRTVLVLSRDENNARPGLRIADSANRDDPFAWMSQVTFEPIRPVQADSLEFRTAAPMEVRNLPAFASPYPGLDDTPPLSESAAFQFQR</sequence>
<name>A0ABZ1CD37_9BACT</name>